<feature type="coiled-coil region" evidence="2">
    <location>
        <begin position="97"/>
        <end position="124"/>
    </location>
</feature>
<dbReference type="PROSITE" id="PS50891">
    <property type="entry name" value="LOB"/>
    <property type="match status" value="1"/>
</dbReference>
<evidence type="ECO:0000256" key="2">
    <source>
        <dbReference type="SAM" id="Coils"/>
    </source>
</evidence>
<dbReference type="EMBL" id="PKPP01002783">
    <property type="protein sequence ID" value="PWA73142.1"/>
    <property type="molecule type" value="Genomic_DNA"/>
</dbReference>
<evidence type="ECO:0000259" key="4">
    <source>
        <dbReference type="PROSITE" id="PS50891"/>
    </source>
</evidence>
<dbReference type="Proteomes" id="UP000245207">
    <property type="component" value="Unassembled WGS sequence"/>
</dbReference>
<accession>A0A2U1NHZ6</accession>
<dbReference type="Pfam" id="PF03195">
    <property type="entry name" value="LOB"/>
    <property type="match status" value="1"/>
</dbReference>
<comment type="similarity">
    <text evidence="1">Belongs to the LOB domain-containing protein family.</text>
</comment>
<protein>
    <submittedName>
        <fullName evidence="5">Lateral organ boundaries domain-containing protein</fullName>
    </submittedName>
</protein>
<evidence type="ECO:0000313" key="5">
    <source>
        <dbReference type="EMBL" id="PWA73142.1"/>
    </source>
</evidence>
<evidence type="ECO:0000256" key="3">
    <source>
        <dbReference type="SAM" id="MobiDB-lite"/>
    </source>
</evidence>
<feature type="domain" description="LOB" evidence="4">
    <location>
        <begin position="23"/>
        <end position="125"/>
    </location>
</feature>
<feature type="compositionally biased region" description="Low complexity" evidence="3">
    <location>
        <begin position="1"/>
        <end position="12"/>
    </location>
</feature>
<sequence length="197" mass="22938">MSTQNNHPNNNNQPPPRKNPSNPACAACRSRRQKCAPGCILAPYFPRDRQQQFQNVRKLFGVSFITKTIKDHDDQEEKDEAMASIIYEAHARARDPAGGCSRILIELEQQIREAEREFQTFLDEKLKIYTREFGKSQGYKNHGFKFEFKQTVHKAKQLLLHNRSTGTKNVTKIVLREQTCNKLFCIFMRIHKKVLEC</sequence>
<gene>
    <name evidence="5" type="ORF">CTI12_AA263110</name>
</gene>
<organism evidence="5 6">
    <name type="scientific">Artemisia annua</name>
    <name type="common">Sweet wormwood</name>
    <dbReference type="NCBI Taxonomy" id="35608"/>
    <lineage>
        <taxon>Eukaryota</taxon>
        <taxon>Viridiplantae</taxon>
        <taxon>Streptophyta</taxon>
        <taxon>Embryophyta</taxon>
        <taxon>Tracheophyta</taxon>
        <taxon>Spermatophyta</taxon>
        <taxon>Magnoliopsida</taxon>
        <taxon>eudicotyledons</taxon>
        <taxon>Gunneridae</taxon>
        <taxon>Pentapetalae</taxon>
        <taxon>asterids</taxon>
        <taxon>campanulids</taxon>
        <taxon>Asterales</taxon>
        <taxon>Asteraceae</taxon>
        <taxon>Asteroideae</taxon>
        <taxon>Anthemideae</taxon>
        <taxon>Artemisiinae</taxon>
        <taxon>Artemisia</taxon>
    </lineage>
</organism>
<evidence type="ECO:0000313" key="6">
    <source>
        <dbReference type="Proteomes" id="UP000245207"/>
    </source>
</evidence>
<dbReference type="InterPro" id="IPR004883">
    <property type="entry name" value="LOB"/>
</dbReference>
<dbReference type="AlphaFoldDB" id="A0A2U1NHZ6"/>
<evidence type="ECO:0000256" key="1">
    <source>
        <dbReference type="ARBA" id="ARBA00005474"/>
    </source>
</evidence>
<dbReference type="PANTHER" id="PTHR31301">
    <property type="entry name" value="LOB DOMAIN-CONTAINING PROTEIN 4-RELATED"/>
    <property type="match status" value="1"/>
</dbReference>
<feature type="region of interest" description="Disordered" evidence="3">
    <location>
        <begin position="1"/>
        <end position="25"/>
    </location>
</feature>
<keyword evidence="2" id="KW-0175">Coiled coil</keyword>
<proteinExistence type="inferred from homology"/>
<dbReference type="OrthoDB" id="1893065at2759"/>
<name>A0A2U1NHZ6_ARTAN</name>
<keyword evidence="6" id="KW-1185">Reference proteome</keyword>
<comment type="caution">
    <text evidence="5">The sequence shown here is derived from an EMBL/GenBank/DDBJ whole genome shotgun (WGS) entry which is preliminary data.</text>
</comment>
<reference evidence="5 6" key="1">
    <citation type="journal article" date="2018" name="Mol. Plant">
        <title>The genome of Artemisia annua provides insight into the evolution of Asteraceae family and artemisinin biosynthesis.</title>
        <authorList>
            <person name="Shen Q."/>
            <person name="Zhang L."/>
            <person name="Liao Z."/>
            <person name="Wang S."/>
            <person name="Yan T."/>
            <person name="Shi P."/>
            <person name="Liu M."/>
            <person name="Fu X."/>
            <person name="Pan Q."/>
            <person name="Wang Y."/>
            <person name="Lv Z."/>
            <person name="Lu X."/>
            <person name="Zhang F."/>
            <person name="Jiang W."/>
            <person name="Ma Y."/>
            <person name="Chen M."/>
            <person name="Hao X."/>
            <person name="Li L."/>
            <person name="Tang Y."/>
            <person name="Lv G."/>
            <person name="Zhou Y."/>
            <person name="Sun X."/>
            <person name="Brodelius P.E."/>
            <person name="Rose J.K.C."/>
            <person name="Tang K."/>
        </authorList>
    </citation>
    <scope>NUCLEOTIDE SEQUENCE [LARGE SCALE GENOMIC DNA]</scope>
    <source>
        <strain evidence="6">cv. Huhao1</strain>
        <tissue evidence="5">Leaf</tissue>
    </source>
</reference>
<dbReference type="STRING" id="35608.A0A2U1NHZ6"/>
<dbReference type="PANTHER" id="PTHR31301:SF67">
    <property type="entry name" value="LOB DOMAIN-CONTAINING PROTEIN 22"/>
    <property type="match status" value="1"/>
</dbReference>